<comment type="caution">
    <text evidence="1">The sequence shown here is derived from an EMBL/GenBank/DDBJ whole genome shotgun (WGS) entry which is preliminary data.</text>
</comment>
<gene>
    <name evidence="1" type="ORF">AN403_2066</name>
</gene>
<reference evidence="1 2" key="1">
    <citation type="submission" date="2015-09" db="EMBL/GenBank/DDBJ databases">
        <authorList>
            <person name="Jackson K.R."/>
            <person name="Lunt B.L."/>
            <person name="Fisher J.N.B."/>
            <person name="Gardner A.V."/>
            <person name="Bailey M.E."/>
            <person name="Deus L.M."/>
            <person name="Earl A.S."/>
            <person name="Gibby P.D."/>
            <person name="Hartmann K.A."/>
            <person name="Liu J.E."/>
            <person name="Manci A.M."/>
            <person name="Nielsen D.A."/>
            <person name="Solomon M.B."/>
            <person name="Breakwell D.P."/>
            <person name="Burnett S.H."/>
            <person name="Grose J.H."/>
        </authorList>
    </citation>
    <scope>NUCLEOTIDE SEQUENCE [LARGE SCALE GENOMIC DNA]</scope>
    <source>
        <strain evidence="1 2">S613</strain>
    </source>
</reference>
<proteinExistence type="predicted"/>
<dbReference type="Proteomes" id="UP000050349">
    <property type="component" value="Unassembled WGS sequence"/>
</dbReference>
<sequence>MLNTLVVANYRSINKLVIPHGIGRIERRVICREMEDVYFPLRAD</sequence>
<dbReference type="RefSeq" id="WP_269058861.1">
    <property type="nucleotide sequence ID" value="NZ_LJXB01000086.1"/>
</dbReference>
<name>A0A0P9B2S9_PSEFL</name>
<dbReference type="AlphaFoldDB" id="A0A0P9B2S9"/>
<evidence type="ECO:0000313" key="2">
    <source>
        <dbReference type="Proteomes" id="UP000050349"/>
    </source>
</evidence>
<protein>
    <submittedName>
        <fullName evidence="1">Uncharacterized protein</fullName>
    </submittedName>
</protein>
<evidence type="ECO:0000313" key="1">
    <source>
        <dbReference type="EMBL" id="KPU56819.1"/>
    </source>
</evidence>
<organism evidence="1 2">
    <name type="scientific">Pseudomonas fluorescens</name>
    <dbReference type="NCBI Taxonomy" id="294"/>
    <lineage>
        <taxon>Bacteria</taxon>
        <taxon>Pseudomonadati</taxon>
        <taxon>Pseudomonadota</taxon>
        <taxon>Gammaproteobacteria</taxon>
        <taxon>Pseudomonadales</taxon>
        <taxon>Pseudomonadaceae</taxon>
        <taxon>Pseudomonas</taxon>
    </lineage>
</organism>
<dbReference type="PATRIC" id="fig|294.162.peg.4362"/>
<dbReference type="EMBL" id="LJXB01000086">
    <property type="protein sequence ID" value="KPU56819.1"/>
    <property type="molecule type" value="Genomic_DNA"/>
</dbReference>
<accession>A0A0P9B2S9</accession>